<evidence type="ECO:0000256" key="1">
    <source>
        <dbReference type="SAM" id="Coils"/>
    </source>
</evidence>
<accession>A0A2K3E7F4</accession>
<dbReference type="GeneID" id="5715577"/>
<sequence length="206" mass="21301">MQSRLLFAGSSPQILKAKAPPVPCRVVKGDKRHGHRSNRPTTASAADTGPNKAPVMVEAMVQAVAAAQFALAMKTKAAADAQKAAADAQKAAADAEKAAEAAKQETAEAMHELRDWGFLTFIATVVGRASLVESLGMVPSASMNAGTMPNDSVSVARPAIVAMTVRNPQPHTSSIASAVCASTTTEYDEQGPNTYPTSCGAGAFYQ</sequence>
<feature type="region of interest" description="Disordered" evidence="2">
    <location>
        <begin position="24"/>
        <end position="50"/>
    </location>
</feature>
<reference evidence="3 4" key="1">
    <citation type="journal article" date="2007" name="Science">
        <title>The Chlamydomonas genome reveals the evolution of key animal and plant functions.</title>
        <authorList>
            <person name="Merchant S.S."/>
            <person name="Prochnik S.E."/>
            <person name="Vallon O."/>
            <person name="Harris E.H."/>
            <person name="Karpowicz S.J."/>
            <person name="Witman G.B."/>
            <person name="Terry A."/>
            <person name="Salamov A."/>
            <person name="Fritz-Laylin L.K."/>
            <person name="Marechal-Drouard L."/>
            <person name="Marshall W.F."/>
            <person name="Qu L.H."/>
            <person name="Nelson D.R."/>
            <person name="Sanderfoot A.A."/>
            <person name="Spalding M.H."/>
            <person name="Kapitonov V.V."/>
            <person name="Ren Q."/>
            <person name="Ferris P."/>
            <person name="Lindquist E."/>
            <person name="Shapiro H."/>
            <person name="Lucas S.M."/>
            <person name="Grimwood J."/>
            <person name="Schmutz J."/>
            <person name="Cardol P."/>
            <person name="Cerutti H."/>
            <person name="Chanfreau G."/>
            <person name="Chen C.L."/>
            <person name="Cognat V."/>
            <person name="Croft M.T."/>
            <person name="Dent R."/>
            <person name="Dutcher S."/>
            <person name="Fernandez E."/>
            <person name="Fukuzawa H."/>
            <person name="Gonzalez-Ballester D."/>
            <person name="Gonzalez-Halphen D."/>
            <person name="Hallmann A."/>
            <person name="Hanikenne M."/>
            <person name="Hippler M."/>
            <person name="Inwood W."/>
            <person name="Jabbari K."/>
            <person name="Kalanon M."/>
            <person name="Kuras R."/>
            <person name="Lefebvre P.A."/>
            <person name="Lemaire S.D."/>
            <person name="Lobanov A.V."/>
            <person name="Lohr M."/>
            <person name="Manuell A."/>
            <person name="Meier I."/>
            <person name="Mets L."/>
            <person name="Mittag M."/>
            <person name="Mittelmeier T."/>
            <person name="Moroney J.V."/>
            <person name="Moseley J."/>
            <person name="Napoli C."/>
            <person name="Nedelcu A.M."/>
            <person name="Niyogi K."/>
            <person name="Novoselov S.V."/>
            <person name="Paulsen I.T."/>
            <person name="Pazour G."/>
            <person name="Purton S."/>
            <person name="Ral J.P."/>
            <person name="Riano-Pachon D.M."/>
            <person name="Riekhof W."/>
            <person name="Rymarquis L."/>
            <person name="Schroda M."/>
            <person name="Stern D."/>
            <person name="Umen J."/>
            <person name="Willows R."/>
            <person name="Wilson N."/>
            <person name="Zimmer S.L."/>
            <person name="Allmer J."/>
            <person name="Balk J."/>
            <person name="Bisova K."/>
            <person name="Chen C.J."/>
            <person name="Elias M."/>
            <person name="Gendler K."/>
            <person name="Hauser C."/>
            <person name="Lamb M.R."/>
            <person name="Ledford H."/>
            <person name="Long J.C."/>
            <person name="Minagawa J."/>
            <person name="Page M.D."/>
            <person name="Pan J."/>
            <person name="Pootakham W."/>
            <person name="Roje S."/>
            <person name="Rose A."/>
            <person name="Stahlberg E."/>
            <person name="Terauchi A.M."/>
            <person name="Yang P."/>
            <person name="Ball S."/>
            <person name="Bowler C."/>
            <person name="Dieckmann C.L."/>
            <person name="Gladyshev V.N."/>
            <person name="Green P."/>
            <person name="Jorgensen R."/>
            <person name="Mayfield S."/>
            <person name="Mueller-Roeber B."/>
            <person name="Rajamani S."/>
            <person name="Sayre R.T."/>
            <person name="Brokstein P."/>
            <person name="Dubchak I."/>
            <person name="Goodstein D."/>
            <person name="Hornick L."/>
            <person name="Huang Y.W."/>
            <person name="Jhaveri J."/>
            <person name="Luo Y."/>
            <person name="Martinez D."/>
            <person name="Ngau W.C."/>
            <person name="Otillar B."/>
            <person name="Poliakov A."/>
            <person name="Porter A."/>
            <person name="Szajkowski L."/>
            <person name="Werner G."/>
            <person name="Zhou K."/>
            <person name="Grigoriev I.V."/>
            <person name="Rokhsar D.S."/>
            <person name="Grossman A.R."/>
        </authorList>
    </citation>
    <scope>NUCLEOTIDE SEQUENCE [LARGE SCALE GENOMIC DNA]</scope>
    <source>
        <strain evidence="4">CC-503</strain>
    </source>
</reference>
<dbReference type="Proteomes" id="UP000006906">
    <property type="component" value="Chromosome 1"/>
</dbReference>
<dbReference type="InParanoid" id="A0A2K3E7F4"/>
<proteinExistence type="predicted"/>
<organism evidence="3 4">
    <name type="scientific">Chlamydomonas reinhardtii</name>
    <name type="common">Chlamydomonas smithii</name>
    <dbReference type="NCBI Taxonomy" id="3055"/>
    <lineage>
        <taxon>Eukaryota</taxon>
        <taxon>Viridiplantae</taxon>
        <taxon>Chlorophyta</taxon>
        <taxon>core chlorophytes</taxon>
        <taxon>Chlorophyceae</taxon>
        <taxon>CS clade</taxon>
        <taxon>Chlamydomonadales</taxon>
        <taxon>Chlamydomonadaceae</taxon>
        <taxon>Chlamydomonas</taxon>
    </lineage>
</organism>
<keyword evidence="4" id="KW-1185">Reference proteome</keyword>
<name>A0A2K3E7F4_CHLRE</name>
<dbReference type="RefSeq" id="XP_001690155.2">
    <property type="nucleotide sequence ID" value="XM_001690103.2"/>
</dbReference>
<dbReference type="PaxDb" id="3055-EDP09893"/>
<evidence type="ECO:0000256" key="2">
    <source>
        <dbReference type="SAM" id="MobiDB-lite"/>
    </source>
</evidence>
<dbReference type="Gramene" id="PNW88721">
    <property type="protein sequence ID" value="PNW88721"/>
    <property type="gene ID" value="CHLRE_01g041650v5"/>
</dbReference>
<keyword evidence="1" id="KW-0175">Coiled coil</keyword>
<evidence type="ECO:0000313" key="4">
    <source>
        <dbReference type="Proteomes" id="UP000006906"/>
    </source>
</evidence>
<dbReference type="KEGG" id="cre:CHLRE_01g041650v5"/>
<feature type="coiled-coil region" evidence="1">
    <location>
        <begin position="78"/>
        <end position="112"/>
    </location>
</feature>
<gene>
    <name evidence="3" type="ORF">CHLRE_01g041650v5</name>
</gene>
<dbReference type="EMBL" id="CM008962">
    <property type="protein sequence ID" value="PNW88721.1"/>
    <property type="molecule type" value="Genomic_DNA"/>
</dbReference>
<dbReference type="ExpressionAtlas" id="A0A2K3E7F4">
    <property type="expression patterns" value="baseline and differential"/>
</dbReference>
<evidence type="ECO:0000313" key="3">
    <source>
        <dbReference type="EMBL" id="PNW88721.1"/>
    </source>
</evidence>
<protein>
    <submittedName>
        <fullName evidence="3">Uncharacterized protein</fullName>
    </submittedName>
</protein>
<dbReference type="AlphaFoldDB" id="A0A2K3E7F4"/>